<dbReference type="PANTHER" id="PTHR42850:SF2">
    <property type="entry name" value="BLL5683 PROTEIN"/>
    <property type="match status" value="1"/>
</dbReference>
<feature type="domain" description="Calcineurin-like phosphoesterase" evidence="2">
    <location>
        <begin position="1"/>
        <end position="171"/>
    </location>
</feature>
<dbReference type="InterPro" id="IPR050126">
    <property type="entry name" value="Ap4A_hydrolase"/>
</dbReference>
<dbReference type="Proteomes" id="UP001196870">
    <property type="component" value="Unassembled WGS sequence"/>
</dbReference>
<organism evidence="3 4">
    <name type="scientific">Plastoroseomonas hellenica</name>
    <dbReference type="NCBI Taxonomy" id="2687306"/>
    <lineage>
        <taxon>Bacteria</taxon>
        <taxon>Pseudomonadati</taxon>
        <taxon>Pseudomonadota</taxon>
        <taxon>Alphaproteobacteria</taxon>
        <taxon>Acetobacterales</taxon>
        <taxon>Acetobacteraceae</taxon>
        <taxon>Plastoroseomonas</taxon>
    </lineage>
</organism>
<dbReference type="SUPFAM" id="SSF56300">
    <property type="entry name" value="Metallo-dependent phosphatases"/>
    <property type="match status" value="1"/>
</dbReference>
<dbReference type="CDD" id="cd00838">
    <property type="entry name" value="MPP_superfamily"/>
    <property type="match status" value="1"/>
</dbReference>
<dbReference type="EMBL" id="JAAGBB010000011">
    <property type="protein sequence ID" value="MBR0664822.1"/>
    <property type="molecule type" value="Genomic_DNA"/>
</dbReference>
<keyword evidence="4" id="KW-1185">Reference proteome</keyword>
<reference evidence="4" key="1">
    <citation type="journal article" date="2021" name="Syst. Appl. Microbiol.">
        <title>Roseomonas hellenica sp. nov., isolated from roots of wild-growing Alkanna tinctoria.</title>
        <authorList>
            <person name="Rat A."/>
            <person name="Naranjo H.D."/>
            <person name="Lebbe L."/>
            <person name="Cnockaert M."/>
            <person name="Krigas N."/>
            <person name="Grigoriadou K."/>
            <person name="Maloupa E."/>
            <person name="Willems A."/>
        </authorList>
    </citation>
    <scope>NUCLEOTIDE SEQUENCE [LARGE SCALE GENOMIC DNA]</scope>
    <source>
        <strain evidence="4">LMG 31523</strain>
    </source>
</reference>
<protein>
    <submittedName>
        <fullName evidence="3">Metallophosphoesterase family protein</fullName>
    </submittedName>
</protein>
<name>A0ABS5EWZ2_9PROT</name>
<comment type="caution">
    <text evidence="3">The sequence shown here is derived from an EMBL/GenBank/DDBJ whole genome shotgun (WGS) entry which is preliminary data.</text>
</comment>
<dbReference type="PANTHER" id="PTHR42850">
    <property type="entry name" value="METALLOPHOSPHOESTERASE"/>
    <property type="match status" value="1"/>
</dbReference>
<evidence type="ECO:0000313" key="3">
    <source>
        <dbReference type="EMBL" id="MBR0664822.1"/>
    </source>
</evidence>
<dbReference type="Pfam" id="PF12850">
    <property type="entry name" value="Metallophos_2"/>
    <property type="match status" value="1"/>
</dbReference>
<evidence type="ECO:0000313" key="4">
    <source>
        <dbReference type="Proteomes" id="UP001196870"/>
    </source>
</evidence>
<dbReference type="InterPro" id="IPR011152">
    <property type="entry name" value="Pesterase_MJ0912"/>
</dbReference>
<proteinExistence type="inferred from homology"/>
<dbReference type="InterPro" id="IPR024654">
    <property type="entry name" value="Calcineurin-like_PHP_lpxH"/>
</dbReference>
<accession>A0ABS5EWZ2</accession>
<evidence type="ECO:0000259" key="2">
    <source>
        <dbReference type="Pfam" id="PF12850"/>
    </source>
</evidence>
<dbReference type="RefSeq" id="WP_211852495.1">
    <property type="nucleotide sequence ID" value="NZ_JAAGBB010000011.1"/>
</dbReference>
<evidence type="ECO:0000256" key="1">
    <source>
        <dbReference type="ARBA" id="ARBA00008950"/>
    </source>
</evidence>
<dbReference type="PIRSF" id="PIRSF000883">
    <property type="entry name" value="Pesterase_MJ0912"/>
    <property type="match status" value="1"/>
</dbReference>
<comment type="similarity">
    <text evidence="1">Belongs to the metallophosphoesterase superfamily. YfcE family.</text>
</comment>
<gene>
    <name evidence="3" type="ORF">GXW71_10710</name>
</gene>
<dbReference type="Gene3D" id="3.60.21.10">
    <property type="match status" value="1"/>
</dbReference>
<dbReference type="InterPro" id="IPR029052">
    <property type="entry name" value="Metallo-depent_PP-like"/>
</dbReference>
<sequence length="254" mass="27792">MQIALLTDMHANLEAFRACLEDAERRGADRFVFLGDLVGYGADPVAVTQLAAQYVARGAVAIRGNHDDAAISEQSKMTADAEAAIAWTRSVLDDDCRNFLDQLPMQVSEDDRLYVHADASAPRAWRYVSDVETAQRSLDATEARLTFVGHTHKPRLFRLLGLDAIAPGGPADLERLRVPTGTPIGLTRDSRWLLVLGAVGQPRDENPAAFYALFQVETQELTCLRVDYDTAAAAAKVRAAGLPERLASRLLRGY</sequence>